<accession>A0A2H3DN59</accession>
<evidence type="ECO:0000313" key="3">
    <source>
        <dbReference type="Proteomes" id="UP000217790"/>
    </source>
</evidence>
<feature type="region of interest" description="Disordered" evidence="1">
    <location>
        <begin position="149"/>
        <end position="171"/>
    </location>
</feature>
<evidence type="ECO:0000313" key="2">
    <source>
        <dbReference type="EMBL" id="PBK90517.1"/>
    </source>
</evidence>
<organism evidence="2 3">
    <name type="scientific">Armillaria gallica</name>
    <name type="common">Bulbous honey fungus</name>
    <name type="synonym">Armillaria bulbosa</name>
    <dbReference type="NCBI Taxonomy" id="47427"/>
    <lineage>
        <taxon>Eukaryota</taxon>
        <taxon>Fungi</taxon>
        <taxon>Dikarya</taxon>
        <taxon>Basidiomycota</taxon>
        <taxon>Agaricomycotina</taxon>
        <taxon>Agaricomycetes</taxon>
        <taxon>Agaricomycetidae</taxon>
        <taxon>Agaricales</taxon>
        <taxon>Marasmiineae</taxon>
        <taxon>Physalacriaceae</taxon>
        <taxon>Armillaria</taxon>
    </lineage>
</organism>
<keyword evidence="3" id="KW-1185">Reference proteome</keyword>
<protein>
    <submittedName>
        <fullName evidence="2">Uncharacterized protein</fullName>
    </submittedName>
</protein>
<name>A0A2H3DN59_ARMGA</name>
<dbReference type="OrthoDB" id="2970597at2759"/>
<reference evidence="3" key="1">
    <citation type="journal article" date="2017" name="Nat. Ecol. Evol.">
        <title>Genome expansion and lineage-specific genetic innovations in the forest pathogenic fungi Armillaria.</title>
        <authorList>
            <person name="Sipos G."/>
            <person name="Prasanna A.N."/>
            <person name="Walter M.C."/>
            <person name="O'Connor E."/>
            <person name="Balint B."/>
            <person name="Krizsan K."/>
            <person name="Kiss B."/>
            <person name="Hess J."/>
            <person name="Varga T."/>
            <person name="Slot J."/>
            <person name="Riley R."/>
            <person name="Boka B."/>
            <person name="Rigling D."/>
            <person name="Barry K."/>
            <person name="Lee J."/>
            <person name="Mihaltcheva S."/>
            <person name="LaButti K."/>
            <person name="Lipzen A."/>
            <person name="Waldron R."/>
            <person name="Moloney N.M."/>
            <person name="Sperisen C."/>
            <person name="Kredics L."/>
            <person name="Vagvoelgyi C."/>
            <person name="Patrignani A."/>
            <person name="Fitzpatrick D."/>
            <person name="Nagy I."/>
            <person name="Doyle S."/>
            <person name="Anderson J.B."/>
            <person name="Grigoriev I.V."/>
            <person name="Gueldener U."/>
            <person name="Muensterkoetter M."/>
            <person name="Nagy L.G."/>
        </authorList>
    </citation>
    <scope>NUCLEOTIDE SEQUENCE [LARGE SCALE GENOMIC DNA]</scope>
    <source>
        <strain evidence="3">Ar21-2</strain>
    </source>
</reference>
<dbReference type="AlphaFoldDB" id="A0A2H3DN59"/>
<dbReference type="InParanoid" id="A0A2H3DN59"/>
<proteinExistence type="predicted"/>
<dbReference type="EMBL" id="KZ293665">
    <property type="protein sequence ID" value="PBK90517.1"/>
    <property type="molecule type" value="Genomic_DNA"/>
</dbReference>
<sequence>MNTHLPVSNTTSPHEMEKWEVLVSEIRDQRYILIDVVCLENALVLSRRALETLVNKRDAAYEGESFNGEVIQPSPTEWQPGGTVIQSHTPHVHPFDSHKRLLAILNDRPYISLEPPDDAPTFNVRGCNRKATEKRNILWYGMRQDPHHESEDWEDFKQSKRNSESQHYRTSHDELAKTIFNNTASAGPSRLTTTLPKTMHSKRNNETQYRRTSRDELTSTIYNNTTLVSPLGLTTTMPSWFDPPCWIGDIASNNGESFGQASLAWNNYNGAGPTFDITRTASKISNYRYRVFQELSVPSATVYCLTLVEAFSRW</sequence>
<gene>
    <name evidence="2" type="ORF">ARMGADRAFT_1032523</name>
</gene>
<dbReference type="Proteomes" id="UP000217790">
    <property type="component" value="Unassembled WGS sequence"/>
</dbReference>
<evidence type="ECO:0000256" key="1">
    <source>
        <dbReference type="SAM" id="MobiDB-lite"/>
    </source>
</evidence>